<dbReference type="PANTHER" id="PTHR19353:SF19">
    <property type="entry name" value="DELTA(5) FATTY ACID DESATURASE C-RELATED"/>
    <property type="match status" value="1"/>
</dbReference>
<dbReference type="GO" id="GO:0016020">
    <property type="term" value="C:membrane"/>
    <property type="evidence" value="ECO:0007669"/>
    <property type="project" value="TreeGrafter"/>
</dbReference>
<dbReference type="AlphaFoldDB" id="A0A9D7SXD6"/>
<feature type="domain" description="Fatty acid desaturase" evidence="2">
    <location>
        <begin position="74"/>
        <end position="348"/>
    </location>
</feature>
<dbReference type="GO" id="GO:0016717">
    <property type="term" value="F:oxidoreductase activity, acting on paired donors, with oxidation of a pair of donors resulting in the reduction of molecular oxygen to two molecules of water"/>
    <property type="evidence" value="ECO:0007669"/>
    <property type="project" value="TreeGrafter"/>
</dbReference>
<keyword evidence="1" id="KW-1133">Transmembrane helix</keyword>
<reference evidence="3 4" key="1">
    <citation type="submission" date="2020-10" db="EMBL/GenBank/DDBJ databases">
        <title>Connecting structure to function with the recovery of over 1000 high-quality activated sludge metagenome-assembled genomes encoding full-length rRNA genes using long-read sequencing.</title>
        <authorList>
            <person name="Singleton C.M."/>
            <person name="Petriglieri F."/>
            <person name="Kristensen J.M."/>
            <person name="Kirkegaard R.H."/>
            <person name="Michaelsen T.Y."/>
            <person name="Andersen M.H."/>
            <person name="Karst S.M."/>
            <person name="Dueholm M.S."/>
            <person name="Nielsen P.H."/>
            <person name="Albertsen M."/>
        </authorList>
    </citation>
    <scope>NUCLEOTIDE SEQUENCE [LARGE SCALE GENOMIC DNA]</scope>
    <source>
        <strain evidence="3">Ribe_18-Q3-R11-54_MAXAC.273</strain>
    </source>
</reference>
<name>A0A9D7SXD6_9BACT</name>
<dbReference type="InterPro" id="IPR005804">
    <property type="entry name" value="FA_desaturase_dom"/>
</dbReference>
<feature type="transmembrane region" description="Helical" evidence="1">
    <location>
        <begin position="210"/>
        <end position="231"/>
    </location>
</feature>
<evidence type="ECO:0000256" key="1">
    <source>
        <dbReference type="SAM" id="Phobius"/>
    </source>
</evidence>
<evidence type="ECO:0000259" key="2">
    <source>
        <dbReference type="Pfam" id="PF00487"/>
    </source>
</evidence>
<evidence type="ECO:0000313" key="3">
    <source>
        <dbReference type="EMBL" id="MBK9983931.1"/>
    </source>
</evidence>
<keyword evidence="1" id="KW-0812">Transmembrane</keyword>
<sequence length="369" mass="42548">MTVKKLNFVRFALVGKDSYYETVKESVQHYFESNAISPYANASMWFKTGVMLALFFLPYALIVSGIADSSGFFFFGMWFLMGLGMVGIGTSVMHDANHGTYSANRKVNNLIGHILEVIGGYAVTWKIQHNVLHHTYTNVSGLDDDIDSIVLLRFSPQQPRYWFHRYQYLYAWFFYMLMTLYWMTVKDFQNAVRYKQRDLLTKQKVTLKQALLRISIFKLGYYAYIMLLPILISDMPWYFVVAGFLVMHLTAGLILSCIFQPAHILESSGFAAPVETEGKSKMEDSWAIHEVANTANFAPNNRFLTWFIGGLNFQIEHHLFTEVCHVHYRKLAPIVKSITESYGIPYHQAPTFRNALLEHARMLKKLGRA</sequence>
<dbReference type="GO" id="GO:0008610">
    <property type="term" value="P:lipid biosynthetic process"/>
    <property type="evidence" value="ECO:0007669"/>
    <property type="project" value="UniProtKB-ARBA"/>
</dbReference>
<dbReference type="EMBL" id="JADKGY010000029">
    <property type="protein sequence ID" value="MBK9983931.1"/>
    <property type="molecule type" value="Genomic_DNA"/>
</dbReference>
<organism evidence="3 4">
    <name type="scientific">Candidatus Opimibacter skivensis</name>
    <dbReference type="NCBI Taxonomy" id="2982028"/>
    <lineage>
        <taxon>Bacteria</taxon>
        <taxon>Pseudomonadati</taxon>
        <taxon>Bacteroidota</taxon>
        <taxon>Saprospiria</taxon>
        <taxon>Saprospirales</taxon>
        <taxon>Saprospiraceae</taxon>
        <taxon>Candidatus Opimibacter</taxon>
    </lineage>
</organism>
<accession>A0A9D7SXD6</accession>
<feature type="transmembrane region" description="Helical" evidence="1">
    <location>
        <begin position="169"/>
        <end position="189"/>
    </location>
</feature>
<protein>
    <submittedName>
        <fullName evidence="3">Acyl-CoA desaturase</fullName>
    </submittedName>
</protein>
<proteinExistence type="predicted"/>
<feature type="transmembrane region" description="Helical" evidence="1">
    <location>
        <begin position="237"/>
        <end position="259"/>
    </location>
</feature>
<feature type="transmembrane region" description="Helical" evidence="1">
    <location>
        <begin position="44"/>
        <end position="65"/>
    </location>
</feature>
<comment type="caution">
    <text evidence="3">The sequence shown here is derived from an EMBL/GenBank/DDBJ whole genome shotgun (WGS) entry which is preliminary data.</text>
</comment>
<dbReference type="Proteomes" id="UP000808337">
    <property type="component" value="Unassembled WGS sequence"/>
</dbReference>
<dbReference type="PANTHER" id="PTHR19353">
    <property type="entry name" value="FATTY ACID DESATURASE 2"/>
    <property type="match status" value="1"/>
</dbReference>
<dbReference type="Pfam" id="PF00487">
    <property type="entry name" value="FA_desaturase"/>
    <property type="match status" value="1"/>
</dbReference>
<keyword evidence="1" id="KW-0472">Membrane</keyword>
<evidence type="ECO:0000313" key="4">
    <source>
        <dbReference type="Proteomes" id="UP000808337"/>
    </source>
</evidence>
<feature type="transmembrane region" description="Helical" evidence="1">
    <location>
        <begin position="72"/>
        <end position="93"/>
    </location>
</feature>
<dbReference type="PIRSF" id="PIRSF015921">
    <property type="entry name" value="FA_sphinglp_des"/>
    <property type="match status" value="1"/>
</dbReference>
<dbReference type="InterPro" id="IPR012171">
    <property type="entry name" value="Fatty_acid_desaturase"/>
</dbReference>
<dbReference type="CDD" id="cd03506">
    <property type="entry name" value="Delta6-FADS-like"/>
    <property type="match status" value="1"/>
</dbReference>
<gene>
    <name evidence="3" type="ORF">IPP15_16455</name>
</gene>